<keyword evidence="1" id="KW-0732">Signal</keyword>
<evidence type="ECO:0000313" key="4">
    <source>
        <dbReference type="EMBL" id="EFZ37984.1"/>
    </source>
</evidence>
<evidence type="ECO:0000259" key="2">
    <source>
        <dbReference type="Pfam" id="PF00149"/>
    </source>
</evidence>
<dbReference type="Gene3D" id="3.60.21.10">
    <property type="match status" value="1"/>
</dbReference>
<dbReference type="InterPro" id="IPR002372">
    <property type="entry name" value="PQQ_rpt_dom"/>
</dbReference>
<organism evidence="4 5">
    <name type="scientific">Hoylesella oralis ATCC 33269</name>
    <dbReference type="NCBI Taxonomy" id="873533"/>
    <lineage>
        <taxon>Bacteria</taxon>
        <taxon>Pseudomonadati</taxon>
        <taxon>Bacteroidota</taxon>
        <taxon>Bacteroidia</taxon>
        <taxon>Bacteroidales</taxon>
        <taxon>Prevotellaceae</taxon>
        <taxon>Hoylesella</taxon>
    </lineage>
</organism>
<keyword evidence="5" id="KW-1185">Reference proteome</keyword>
<reference evidence="4" key="1">
    <citation type="submission" date="2011-01" db="EMBL/GenBank/DDBJ databases">
        <authorList>
            <person name="Muzny D."/>
            <person name="Qin X."/>
            <person name="Buhay C."/>
            <person name="Dugan-Rocha S."/>
            <person name="Ding Y."/>
            <person name="Chen G."/>
            <person name="Hawes A."/>
            <person name="Holder M."/>
            <person name="Jhangiani S."/>
            <person name="Johnson A."/>
            <person name="Khan Z."/>
            <person name="Li Z."/>
            <person name="Liu W."/>
            <person name="Liu X."/>
            <person name="Perez L."/>
            <person name="Shen H."/>
            <person name="Wang Q."/>
            <person name="Watt J."/>
            <person name="Xi L."/>
            <person name="Xin Y."/>
            <person name="Zhou J."/>
            <person name="Deng J."/>
            <person name="Jiang H."/>
            <person name="Liu Y."/>
            <person name="Qu J."/>
            <person name="Song X.-Z."/>
            <person name="Zhang L."/>
            <person name="Villasana D."/>
            <person name="Johnson A."/>
            <person name="Liu J."/>
            <person name="Liyanage D."/>
            <person name="Lorensuhewa L."/>
            <person name="Robinson T."/>
            <person name="Song A."/>
            <person name="Song B.-B."/>
            <person name="Dinh H."/>
            <person name="Thornton R."/>
            <person name="Coyle M."/>
            <person name="Francisco L."/>
            <person name="Jackson L."/>
            <person name="Javaid M."/>
            <person name="Korchina V."/>
            <person name="Kovar C."/>
            <person name="Mata R."/>
            <person name="Mathew T."/>
            <person name="Ngo R."/>
            <person name="Nguyen L."/>
            <person name="Nguyen N."/>
            <person name="Okwuonu G."/>
            <person name="Ongeri F."/>
            <person name="Pham C."/>
            <person name="Simmons D."/>
            <person name="Wilczek-Boney K."/>
            <person name="Hale W."/>
            <person name="Jakkamsetti A."/>
            <person name="Pham P."/>
            <person name="Ruth R."/>
            <person name="San Lucas F."/>
            <person name="Warren J."/>
            <person name="Zhang J."/>
            <person name="Zhao Z."/>
            <person name="Zhou C."/>
            <person name="Zhu D."/>
            <person name="Lee S."/>
            <person name="Bess C."/>
            <person name="Blankenburg K."/>
            <person name="Forbes L."/>
            <person name="Fu Q."/>
            <person name="Gubbala S."/>
            <person name="Hirani K."/>
            <person name="Jayaseelan J.C."/>
            <person name="Lara F."/>
            <person name="Munidasa M."/>
            <person name="Palculict T."/>
            <person name="Patil S."/>
            <person name="Pu L.-L."/>
            <person name="Saada N."/>
            <person name="Tang L."/>
            <person name="Weissenberger G."/>
            <person name="Zhu Y."/>
            <person name="Hemphill L."/>
            <person name="Shang Y."/>
            <person name="Youmans B."/>
            <person name="Ayvaz T."/>
            <person name="Ross M."/>
            <person name="Santibanez J."/>
            <person name="Aqrawi P."/>
            <person name="Gross S."/>
            <person name="Joshi V."/>
            <person name="Fowler G."/>
            <person name="Nazareth L."/>
            <person name="Reid J."/>
            <person name="Worley K."/>
            <person name="Petrosino J."/>
            <person name="Highlander S."/>
            <person name="Gibbs R."/>
        </authorList>
    </citation>
    <scope>NUCLEOTIDE SEQUENCE [LARGE SCALE GENOMIC DNA]</scope>
    <source>
        <strain evidence="4">ATCC 33269</strain>
    </source>
</reference>
<dbReference type="AlphaFoldDB" id="E7RMK3"/>
<name>E7RMK3_9BACT</name>
<comment type="caution">
    <text evidence="4">The sequence shown here is derived from an EMBL/GenBank/DDBJ whole genome shotgun (WGS) entry which is preliminary data.</text>
</comment>
<sequence>MTLQKYILHLRAYVLLAAMCAMACHALPTMAGEPFRFALLTDIHINAKETSATEDLRNSVKQINATDNLDFVLVTGDIADEGDRASLILAKQELDKLKIPYYIIMGNHDQKWSESGCMDFKRIFGYERFKFEHKGYLFLGFNCGPLMRMALGHVPPEDIDWVKNELEKNGKNGKPVFLVTHMPMLPQDTDNWNDVTDAVRIYPVKAFIGGHYHKNSYLSYDGIPGIISITNLRKQGNDYSQYNEFELTADSMIVYTHPVGHPRYRWTAISLTKSYYDTKPGSPDMRPDFSINREYPAVKRVWEVASRAGIYSSPVPYKGKVYVADNLGRLSCYTEKDGRELWTYRTEGRIIGTPAIGKGVVVAGSADDNIYGVDAASGKLRWKVHTRRPVVSAVTTDKNVAYVGGSDSTFRAIDVTDGRIVWENHDVRGYVETKPLVTNDLVLFGAWDNSVYALDKQSGFLRWKWTTCAEKGMHYSPAAVWLVEAHNKVFLVDPERAMTALDIRTGDMLWRTYQSKVRESIGLSADKRRIYAKTMQDSVVCYAADTPSAHEIWASNVGFGYEHATVMLTEKDGVVFSSTKNGLIFAVDARTGRVYWKHKIGNTLINTVVPLSKTEVLYTNEDGLIGKLRIDERIYKN</sequence>
<dbReference type="SUPFAM" id="SSF50998">
    <property type="entry name" value="Quinoprotein alcohol dehydrogenase-like"/>
    <property type="match status" value="1"/>
</dbReference>
<evidence type="ECO:0000259" key="3">
    <source>
        <dbReference type="Pfam" id="PF13360"/>
    </source>
</evidence>
<evidence type="ECO:0000256" key="1">
    <source>
        <dbReference type="SAM" id="SignalP"/>
    </source>
</evidence>
<dbReference type="Gene3D" id="2.130.10.10">
    <property type="entry name" value="YVTN repeat-like/Quinoprotein amine dehydrogenase"/>
    <property type="match status" value="1"/>
</dbReference>
<dbReference type="Pfam" id="PF00149">
    <property type="entry name" value="Metallophos"/>
    <property type="match status" value="1"/>
</dbReference>
<gene>
    <name evidence="4" type="ORF">HMPREF0663_10353</name>
</gene>
<accession>E7RMK3</accession>
<feature type="signal peptide" evidence="1">
    <location>
        <begin position="1"/>
        <end position="31"/>
    </location>
</feature>
<feature type="domain" description="Pyrrolo-quinoline quinone repeat" evidence="3">
    <location>
        <begin position="355"/>
        <end position="467"/>
    </location>
</feature>
<dbReference type="eggNOG" id="COG1520">
    <property type="taxonomic scope" value="Bacteria"/>
</dbReference>
<proteinExistence type="predicted"/>
<feature type="domain" description="Calcineurin-like phosphoesterase" evidence="2">
    <location>
        <begin position="35"/>
        <end position="214"/>
    </location>
</feature>
<dbReference type="STRING" id="28134.SAMN05444288_0508"/>
<dbReference type="PANTHER" id="PTHR34512">
    <property type="entry name" value="CELL SURFACE PROTEIN"/>
    <property type="match status" value="1"/>
</dbReference>
<protein>
    <submittedName>
        <fullName evidence="4">PQQ enzyme repeat protein</fullName>
    </submittedName>
</protein>
<dbReference type="InterPro" id="IPR018391">
    <property type="entry name" value="PQQ_b-propeller_rpt"/>
</dbReference>
<dbReference type="eggNOG" id="COG1409">
    <property type="taxonomic scope" value="Bacteria"/>
</dbReference>
<dbReference type="InterPro" id="IPR011047">
    <property type="entry name" value="Quinoprotein_ADH-like_sf"/>
</dbReference>
<feature type="chain" id="PRO_5003224333" evidence="1">
    <location>
        <begin position="32"/>
        <end position="637"/>
    </location>
</feature>
<dbReference type="InterPro" id="IPR004843">
    <property type="entry name" value="Calcineurin-like_PHP"/>
</dbReference>
<dbReference type="PANTHER" id="PTHR34512:SF30">
    <property type="entry name" value="OUTER MEMBRANE PROTEIN ASSEMBLY FACTOR BAMB"/>
    <property type="match status" value="1"/>
</dbReference>
<evidence type="ECO:0000313" key="5">
    <source>
        <dbReference type="Proteomes" id="UP000005580"/>
    </source>
</evidence>
<dbReference type="Pfam" id="PF13360">
    <property type="entry name" value="PQQ_2"/>
    <property type="match status" value="2"/>
</dbReference>
<dbReference type="InterPro" id="IPR029052">
    <property type="entry name" value="Metallo-depent_PP-like"/>
</dbReference>
<dbReference type="SMART" id="SM00564">
    <property type="entry name" value="PQQ"/>
    <property type="match status" value="6"/>
</dbReference>
<dbReference type="GO" id="GO:0016787">
    <property type="term" value="F:hydrolase activity"/>
    <property type="evidence" value="ECO:0007669"/>
    <property type="project" value="InterPro"/>
</dbReference>
<dbReference type="SUPFAM" id="SSF56300">
    <property type="entry name" value="Metallo-dependent phosphatases"/>
    <property type="match status" value="1"/>
</dbReference>
<dbReference type="HOGENOM" id="CLU_030401_0_0_10"/>
<dbReference type="Proteomes" id="UP000005580">
    <property type="component" value="Unassembled WGS sequence"/>
</dbReference>
<feature type="domain" description="Pyrrolo-quinoline quinone repeat" evidence="3">
    <location>
        <begin position="537"/>
        <end position="623"/>
    </location>
</feature>
<dbReference type="EMBL" id="AEPE02000002">
    <property type="protein sequence ID" value="EFZ37984.1"/>
    <property type="molecule type" value="Genomic_DNA"/>
</dbReference>
<dbReference type="InterPro" id="IPR015943">
    <property type="entry name" value="WD40/YVTN_repeat-like_dom_sf"/>
</dbReference>